<dbReference type="Proteomes" id="UP000282674">
    <property type="component" value="Unassembled WGS sequence"/>
</dbReference>
<dbReference type="InterPro" id="IPR039422">
    <property type="entry name" value="MarR/SlyA-like"/>
</dbReference>
<keyword evidence="2" id="KW-0238">DNA-binding</keyword>
<evidence type="ECO:0000256" key="2">
    <source>
        <dbReference type="ARBA" id="ARBA00023125"/>
    </source>
</evidence>
<dbReference type="RefSeq" id="WP_122193643.1">
    <property type="nucleotide sequence ID" value="NZ_JBHSKC010000013.1"/>
</dbReference>
<proteinExistence type="predicted"/>
<dbReference type="Gene3D" id="1.10.10.10">
    <property type="entry name" value="Winged helix-like DNA-binding domain superfamily/Winged helix DNA-binding domain"/>
    <property type="match status" value="1"/>
</dbReference>
<keyword evidence="1" id="KW-0805">Transcription regulation</keyword>
<dbReference type="InterPro" id="IPR036390">
    <property type="entry name" value="WH_DNA-bd_sf"/>
</dbReference>
<gene>
    <name evidence="5" type="ORF">EBO15_07825</name>
</gene>
<sequence length="142" mass="15790">MSGPLQSPGFWLHHAALAWRAELDARLRPLGLTHTQFMLLATASWLEHLEGPPTQQQVADQAGTDRHMASRVLRTLEELGLITRHAHETSARALRLTLTPQGWTLTRQAVQIAQALDTQLFGPDPASLRTTLRTIAEHRDAP</sequence>
<dbReference type="SMART" id="SM00347">
    <property type="entry name" value="HTH_MARR"/>
    <property type="match status" value="1"/>
</dbReference>
<evidence type="ECO:0000313" key="6">
    <source>
        <dbReference type="Proteomes" id="UP000282674"/>
    </source>
</evidence>
<name>A0A3M2M9H7_9ACTN</name>
<dbReference type="PROSITE" id="PS50995">
    <property type="entry name" value="HTH_MARR_2"/>
    <property type="match status" value="1"/>
</dbReference>
<dbReference type="AlphaFoldDB" id="A0A3M2M9H7"/>
<evidence type="ECO:0000256" key="1">
    <source>
        <dbReference type="ARBA" id="ARBA00023015"/>
    </source>
</evidence>
<dbReference type="InterPro" id="IPR036388">
    <property type="entry name" value="WH-like_DNA-bd_sf"/>
</dbReference>
<comment type="caution">
    <text evidence="5">The sequence shown here is derived from an EMBL/GenBank/DDBJ whole genome shotgun (WGS) entry which is preliminary data.</text>
</comment>
<dbReference type="EMBL" id="RFFG01000010">
    <property type="protein sequence ID" value="RMI46121.1"/>
    <property type="molecule type" value="Genomic_DNA"/>
</dbReference>
<protein>
    <submittedName>
        <fullName evidence="5">MarR family transcriptional regulator</fullName>
    </submittedName>
</protein>
<organism evidence="5 6">
    <name type="scientific">Actinomadura harenae</name>
    <dbReference type="NCBI Taxonomy" id="2483351"/>
    <lineage>
        <taxon>Bacteria</taxon>
        <taxon>Bacillati</taxon>
        <taxon>Actinomycetota</taxon>
        <taxon>Actinomycetes</taxon>
        <taxon>Streptosporangiales</taxon>
        <taxon>Thermomonosporaceae</taxon>
        <taxon>Actinomadura</taxon>
    </lineage>
</organism>
<dbReference type="GO" id="GO:0006950">
    <property type="term" value="P:response to stress"/>
    <property type="evidence" value="ECO:0007669"/>
    <property type="project" value="TreeGrafter"/>
</dbReference>
<dbReference type="GO" id="GO:0003700">
    <property type="term" value="F:DNA-binding transcription factor activity"/>
    <property type="evidence" value="ECO:0007669"/>
    <property type="project" value="InterPro"/>
</dbReference>
<dbReference type="GO" id="GO:0003677">
    <property type="term" value="F:DNA binding"/>
    <property type="evidence" value="ECO:0007669"/>
    <property type="project" value="UniProtKB-KW"/>
</dbReference>
<dbReference type="OrthoDB" id="9806864at2"/>
<dbReference type="PANTHER" id="PTHR33164">
    <property type="entry name" value="TRANSCRIPTIONAL REGULATOR, MARR FAMILY"/>
    <property type="match status" value="1"/>
</dbReference>
<feature type="domain" description="HTH marR-type" evidence="4">
    <location>
        <begin position="1"/>
        <end position="141"/>
    </location>
</feature>
<dbReference type="InterPro" id="IPR000835">
    <property type="entry name" value="HTH_MarR-typ"/>
</dbReference>
<keyword evidence="6" id="KW-1185">Reference proteome</keyword>
<dbReference type="PANTHER" id="PTHR33164:SF64">
    <property type="entry name" value="TRANSCRIPTIONAL REGULATOR SLYA"/>
    <property type="match status" value="1"/>
</dbReference>
<dbReference type="Pfam" id="PF01047">
    <property type="entry name" value="MarR"/>
    <property type="match status" value="1"/>
</dbReference>
<evidence type="ECO:0000313" key="5">
    <source>
        <dbReference type="EMBL" id="RMI46121.1"/>
    </source>
</evidence>
<keyword evidence="3" id="KW-0804">Transcription</keyword>
<evidence type="ECO:0000259" key="4">
    <source>
        <dbReference type="PROSITE" id="PS50995"/>
    </source>
</evidence>
<reference evidence="5 6" key="1">
    <citation type="submission" date="2018-10" db="EMBL/GenBank/DDBJ databases">
        <title>Isolation from soil.</title>
        <authorList>
            <person name="Hu J."/>
        </authorList>
    </citation>
    <scope>NUCLEOTIDE SEQUENCE [LARGE SCALE GENOMIC DNA]</scope>
    <source>
        <strain evidence="5 6">NEAU-Ht49</strain>
    </source>
</reference>
<accession>A0A3M2M9H7</accession>
<dbReference type="SUPFAM" id="SSF46785">
    <property type="entry name" value="Winged helix' DNA-binding domain"/>
    <property type="match status" value="1"/>
</dbReference>
<evidence type="ECO:0000256" key="3">
    <source>
        <dbReference type="ARBA" id="ARBA00023163"/>
    </source>
</evidence>